<keyword evidence="3" id="KW-0804">Transcription</keyword>
<dbReference type="InterPro" id="IPR001761">
    <property type="entry name" value="Peripla_BP/Lac1_sug-bd_dom"/>
</dbReference>
<dbReference type="PANTHER" id="PTHR30146:SF109">
    <property type="entry name" value="HTH-TYPE TRANSCRIPTIONAL REGULATOR GALS"/>
    <property type="match status" value="1"/>
</dbReference>
<accession>A0A7G8TEW8</accession>
<dbReference type="CDD" id="cd01392">
    <property type="entry name" value="HTH_LacI"/>
    <property type="match status" value="1"/>
</dbReference>
<evidence type="ECO:0000256" key="2">
    <source>
        <dbReference type="ARBA" id="ARBA00023125"/>
    </source>
</evidence>
<keyword evidence="1" id="KW-0805">Transcription regulation</keyword>
<dbReference type="AlphaFoldDB" id="A0A7G8TEW8"/>
<evidence type="ECO:0000313" key="5">
    <source>
        <dbReference type="EMBL" id="QNK42159.1"/>
    </source>
</evidence>
<dbReference type="SUPFAM" id="SSF47413">
    <property type="entry name" value="lambda repressor-like DNA-binding domains"/>
    <property type="match status" value="1"/>
</dbReference>
<evidence type="ECO:0000256" key="3">
    <source>
        <dbReference type="ARBA" id="ARBA00023163"/>
    </source>
</evidence>
<reference evidence="5 6" key="1">
    <citation type="submission" date="2020-08" db="EMBL/GenBank/DDBJ databases">
        <title>The isolate Caproiciproducens sp. 7D4C2 produces n-caproate at mildly acidic conditions from hexoses: genome and rBOX comparison with related strains and chain-elongating bacteria.</title>
        <authorList>
            <person name="Esquivel-Elizondo S."/>
            <person name="Bagci C."/>
            <person name="Temovska M."/>
            <person name="Jeon B.S."/>
            <person name="Bessarab I."/>
            <person name="Williams R.B.H."/>
            <person name="Huson D.H."/>
            <person name="Angenent L.T."/>
        </authorList>
    </citation>
    <scope>NUCLEOTIDE SEQUENCE [LARGE SCALE GENOMIC DNA]</scope>
    <source>
        <strain evidence="5 6">7D4C2</strain>
    </source>
</reference>
<dbReference type="SUPFAM" id="SSF53822">
    <property type="entry name" value="Periplasmic binding protein-like I"/>
    <property type="match status" value="1"/>
</dbReference>
<dbReference type="Pfam" id="PF00356">
    <property type="entry name" value="LacI"/>
    <property type="match status" value="1"/>
</dbReference>
<dbReference type="Gene3D" id="1.10.260.40">
    <property type="entry name" value="lambda repressor-like DNA-binding domains"/>
    <property type="match status" value="1"/>
</dbReference>
<dbReference type="GO" id="GO:0000976">
    <property type="term" value="F:transcription cis-regulatory region binding"/>
    <property type="evidence" value="ECO:0007669"/>
    <property type="project" value="TreeGrafter"/>
</dbReference>
<proteinExistence type="predicted"/>
<dbReference type="InterPro" id="IPR010982">
    <property type="entry name" value="Lambda_DNA-bd_dom_sf"/>
</dbReference>
<evidence type="ECO:0000313" key="6">
    <source>
        <dbReference type="Proteomes" id="UP000515909"/>
    </source>
</evidence>
<dbReference type="Pfam" id="PF00532">
    <property type="entry name" value="Peripla_BP_1"/>
    <property type="match status" value="1"/>
</dbReference>
<evidence type="ECO:0000259" key="4">
    <source>
        <dbReference type="PROSITE" id="PS50932"/>
    </source>
</evidence>
<dbReference type="PROSITE" id="PS50932">
    <property type="entry name" value="HTH_LACI_2"/>
    <property type="match status" value="1"/>
</dbReference>
<sequence length="264" mass="29053">MEVTAKNIAERLGVSASAVSLAMNGKPGVSVATREKILAEAVRMGYSVPKKILPAASQNIRYVIFLEGGDTVKETSFYSIVLQGIEARAKEYGYNVLISYFYSSGNWEDQISTICKDAAGIIILATEVEDRHINKAYTHGLEKQVIPIVLVDNATSMVDVDCVVSDNLRGAYQAVTYLFEKGHPDVGYLRSKSRIDNFNERQAGVLKARKEREIDSLAPLQSIDVGISSEQAYYDMCAWLDAGGNRSRLFLRTTILSQPLASAR</sequence>
<evidence type="ECO:0000256" key="1">
    <source>
        <dbReference type="ARBA" id="ARBA00023015"/>
    </source>
</evidence>
<name>A0A7G8TEW8_9FIRM</name>
<dbReference type="SMART" id="SM00354">
    <property type="entry name" value="HTH_LACI"/>
    <property type="match status" value="1"/>
</dbReference>
<dbReference type="InterPro" id="IPR000843">
    <property type="entry name" value="HTH_LacI"/>
</dbReference>
<dbReference type="EMBL" id="CP060286">
    <property type="protein sequence ID" value="QNK42159.1"/>
    <property type="molecule type" value="Genomic_DNA"/>
</dbReference>
<dbReference type="GO" id="GO:0003700">
    <property type="term" value="F:DNA-binding transcription factor activity"/>
    <property type="evidence" value="ECO:0007669"/>
    <property type="project" value="TreeGrafter"/>
</dbReference>
<dbReference type="Proteomes" id="UP000515909">
    <property type="component" value="Chromosome"/>
</dbReference>
<protein>
    <submittedName>
        <fullName evidence="5">LacI family DNA-binding transcriptional regulator</fullName>
    </submittedName>
</protein>
<keyword evidence="2 5" id="KW-0238">DNA-binding</keyword>
<dbReference type="InterPro" id="IPR028082">
    <property type="entry name" value="Peripla_BP_I"/>
</dbReference>
<dbReference type="PANTHER" id="PTHR30146">
    <property type="entry name" value="LACI-RELATED TRANSCRIPTIONAL REPRESSOR"/>
    <property type="match status" value="1"/>
</dbReference>
<organism evidence="5 6">
    <name type="scientific">Caproicibacter fermentans</name>
    <dbReference type="NCBI Taxonomy" id="2576756"/>
    <lineage>
        <taxon>Bacteria</taxon>
        <taxon>Bacillati</taxon>
        <taxon>Bacillota</taxon>
        <taxon>Clostridia</taxon>
        <taxon>Eubacteriales</taxon>
        <taxon>Acutalibacteraceae</taxon>
        <taxon>Caproicibacter</taxon>
    </lineage>
</organism>
<dbReference type="KEGG" id="cfem:HCR03_08075"/>
<dbReference type="Gene3D" id="3.40.50.2300">
    <property type="match status" value="2"/>
</dbReference>
<gene>
    <name evidence="5" type="ORF">HCR03_08075</name>
</gene>
<feature type="domain" description="HTH lacI-type" evidence="4">
    <location>
        <begin position="3"/>
        <end position="46"/>
    </location>
</feature>